<organism evidence="1 2">
    <name type="scientific">Haloactinomyces albus</name>
    <dbReference type="NCBI Taxonomy" id="1352928"/>
    <lineage>
        <taxon>Bacteria</taxon>
        <taxon>Bacillati</taxon>
        <taxon>Actinomycetota</taxon>
        <taxon>Actinomycetes</taxon>
        <taxon>Actinopolysporales</taxon>
        <taxon>Actinopolysporaceae</taxon>
        <taxon>Haloactinomyces</taxon>
    </lineage>
</organism>
<gene>
    <name evidence="1" type="ORF">JOF55_004360</name>
</gene>
<protein>
    <recommendedName>
        <fullName evidence="3">3-keto-disaccharide hydrolase domain-containing protein</fullName>
    </recommendedName>
</protein>
<accession>A0AAE4CNT0</accession>
<comment type="caution">
    <text evidence="1">The sequence shown here is derived from an EMBL/GenBank/DDBJ whole genome shotgun (WGS) entry which is preliminary data.</text>
</comment>
<keyword evidence="2" id="KW-1185">Reference proteome</keyword>
<reference evidence="1" key="1">
    <citation type="submission" date="2023-07" db="EMBL/GenBank/DDBJ databases">
        <title>Sequencing the genomes of 1000 actinobacteria strains.</title>
        <authorList>
            <person name="Klenk H.-P."/>
        </authorList>
    </citation>
    <scope>NUCLEOTIDE SEQUENCE</scope>
    <source>
        <strain evidence="1">DSM 45977</strain>
    </source>
</reference>
<evidence type="ECO:0000313" key="2">
    <source>
        <dbReference type="Proteomes" id="UP001180845"/>
    </source>
</evidence>
<name>A0AAE4CNT0_9ACTN</name>
<sequence length="30" mass="3471">MTRLSSGFVGLQNHGDNTLIKFRNIRIREP</sequence>
<dbReference type="Gene3D" id="2.60.120.560">
    <property type="entry name" value="Exo-inulinase, domain 1"/>
    <property type="match status" value="1"/>
</dbReference>
<dbReference type="AlphaFoldDB" id="A0AAE4CNT0"/>
<dbReference type="EMBL" id="JAVDXW010000001">
    <property type="protein sequence ID" value="MDR7304179.1"/>
    <property type="molecule type" value="Genomic_DNA"/>
</dbReference>
<dbReference type="Proteomes" id="UP001180845">
    <property type="component" value="Unassembled WGS sequence"/>
</dbReference>
<evidence type="ECO:0000313" key="1">
    <source>
        <dbReference type="EMBL" id="MDR7304179.1"/>
    </source>
</evidence>
<evidence type="ECO:0008006" key="3">
    <source>
        <dbReference type="Google" id="ProtNLM"/>
    </source>
</evidence>
<proteinExistence type="predicted"/>